<dbReference type="PANTHER" id="PTHR24320">
    <property type="entry name" value="RETINOL DEHYDROGENASE"/>
    <property type="match status" value="1"/>
</dbReference>
<dbReference type="PANTHER" id="PTHR24320:SF283">
    <property type="entry name" value="RETINOL DEHYDROGENASE 11"/>
    <property type="match status" value="1"/>
</dbReference>
<evidence type="ECO:0000313" key="4">
    <source>
        <dbReference type="Proteomes" id="UP001218218"/>
    </source>
</evidence>
<dbReference type="InterPro" id="IPR036291">
    <property type="entry name" value="NAD(P)-bd_dom_sf"/>
</dbReference>
<comment type="similarity">
    <text evidence="1">Belongs to the short-chain dehydrogenases/reductases (SDR) family.</text>
</comment>
<evidence type="ECO:0000256" key="1">
    <source>
        <dbReference type="ARBA" id="ARBA00006484"/>
    </source>
</evidence>
<dbReference type="Proteomes" id="UP001218218">
    <property type="component" value="Unassembled WGS sequence"/>
</dbReference>
<dbReference type="AlphaFoldDB" id="A0AAD6ZW60"/>
<dbReference type="SUPFAM" id="SSF51735">
    <property type="entry name" value="NAD(P)-binding Rossmann-fold domains"/>
    <property type="match status" value="1"/>
</dbReference>
<proteinExistence type="inferred from homology"/>
<reference evidence="3" key="1">
    <citation type="submission" date="2023-03" db="EMBL/GenBank/DDBJ databases">
        <title>Massive genome expansion in bonnet fungi (Mycena s.s.) driven by repeated elements and novel gene families across ecological guilds.</title>
        <authorList>
            <consortium name="Lawrence Berkeley National Laboratory"/>
            <person name="Harder C.B."/>
            <person name="Miyauchi S."/>
            <person name="Viragh M."/>
            <person name="Kuo A."/>
            <person name="Thoen E."/>
            <person name="Andreopoulos B."/>
            <person name="Lu D."/>
            <person name="Skrede I."/>
            <person name="Drula E."/>
            <person name="Henrissat B."/>
            <person name="Morin E."/>
            <person name="Kohler A."/>
            <person name="Barry K."/>
            <person name="LaButti K."/>
            <person name="Morin E."/>
            <person name="Salamov A."/>
            <person name="Lipzen A."/>
            <person name="Mereny Z."/>
            <person name="Hegedus B."/>
            <person name="Baldrian P."/>
            <person name="Stursova M."/>
            <person name="Weitz H."/>
            <person name="Taylor A."/>
            <person name="Grigoriev I.V."/>
            <person name="Nagy L.G."/>
            <person name="Martin F."/>
            <person name="Kauserud H."/>
        </authorList>
    </citation>
    <scope>NUCLEOTIDE SEQUENCE</scope>
    <source>
        <strain evidence="3">CBHHK002</strain>
    </source>
</reference>
<dbReference type="GO" id="GO:0016491">
    <property type="term" value="F:oxidoreductase activity"/>
    <property type="evidence" value="ECO:0007669"/>
    <property type="project" value="UniProtKB-KW"/>
</dbReference>
<keyword evidence="2" id="KW-0560">Oxidoreductase</keyword>
<name>A0AAD6ZW60_9AGAR</name>
<accession>A0AAD6ZW60</accession>
<sequence length="291" mass="31470">MSLPTITFSTTAEHVAAAFAEQIRGKNVLITGTSMNGIDFEAARVLAKYVNLVIITGYNSERLKLSEEAIKKEVPGANIRQLVLDLSSLTAVRKAAAEVNQYSAASCSIGPFLLTKLFVPKLLAARSESYTPRVVTVSSGLHAFGSVLDLGAVVRPDPATYATPGEWYIQAKSANILFASELARRAQGKITRIFTNILQKEETKKDMIAIGATLTADGLPNEERWPWKTLGQGAATTLVAAVDTRVNAKPNAFLWDCVEANDKVAPHCADPETAAKLWTITEELVGEKFTF</sequence>
<evidence type="ECO:0000313" key="3">
    <source>
        <dbReference type="EMBL" id="KAJ7342799.1"/>
    </source>
</evidence>
<protein>
    <submittedName>
        <fullName evidence="3">NAD-P-binding protein</fullName>
    </submittedName>
</protein>
<keyword evidence="4" id="KW-1185">Reference proteome</keyword>
<organism evidence="3 4">
    <name type="scientific">Mycena albidolilacea</name>
    <dbReference type="NCBI Taxonomy" id="1033008"/>
    <lineage>
        <taxon>Eukaryota</taxon>
        <taxon>Fungi</taxon>
        <taxon>Dikarya</taxon>
        <taxon>Basidiomycota</taxon>
        <taxon>Agaricomycotina</taxon>
        <taxon>Agaricomycetes</taxon>
        <taxon>Agaricomycetidae</taxon>
        <taxon>Agaricales</taxon>
        <taxon>Marasmiineae</taxon>
        <taxon>Mycenaceae</taxon>
        <taxon>Mycena</taxon>
    </lineage>
</organism>
<dbReference type="Gene3D" id="3.40.50.720">
    <property type="entry name" value="NAD(P)-binding Rossmann-like Domain"/>
    <property type="match status" value="2"/>
</dbReference>
<dbReference type="EMBL" id="JARIHO010000024">
    <property type="protein sequence ID" value="KAJ7342799.1"/>
    <property type="molecule type" value="Genomic_DNA"/>
</dbReference>
<gene>
    <name evidence="3" type="ORF">DFH08DRAFT_873584</name>
</gene>
<evidence type="ECO:0000256" key="2">
    <source>
        <dbReference type="ARBA" id="ARBA00023002"/>
    </source>
</evidence>
<comment type="caution">
    <text evidence="3">The sequence shown here is derived from an EMBL/GenBank/DDBJ whole genome shotgun (WGS) entry which is preliminary data.</text>
</comment>